<organism evidence="1 2">
    <name type="scientific">Rhodocista pekingensis</name>
    <dbReference type="NCBI Taxonomy" id="201185"/>
    <lineage>
        <taxon>Bacteria</taxon>
        <taxon>Pseudomonadati</taxon>
        <taxon>Pseudomonadota</taxon>
        <taxon>Alphaproteobacteria</taxon>
        <taxon>Rhodospirillales</taxon>
        <taxon>Azospirillaceae</taxon>
        <taxon>Rhodocista</taxon>
    </lineage>
</organism>
<gene>
    <name evidence="1" type="ORF">ACFQPS_08850</name>
</gene>
<keyword evidence="2" id="KW-1185">Reference proteome</keyword>
<comment type="caution">
    <text evidence="1">The sequence shown here is derived from an EMBL/GenBank/DDBJ whole genome shotgun (WGS) entry which is preliminary data.</text>
</comment>
<accession>A0ABW2KTP5</accession>
<protein>
    <submittedName>
        <fullName evidence="1">SapC family protein</fullName>
    </submittedName>
</protein>
<dbReference type="Pfam" id="PF07277">
    <property type="entry name" value="SapC"/>
    <property type="match status" value="1"/>
</dbReference>
<dbReference type="RefSeq" id="WP_377358239.1">
    <property type="nucleotide sequence ID" value="NZ_JBHTCM010000010.1"/>
</dbReference>
<dbReference type="Proteomes" id="UP001596456">
    <property type="component" value="Unassembled WGS sequence"/>
</dbReference>
<proteinExistence type="predicted"/>
<dbReference type="InterPro" id="IPR010836">
    <property type="entry name" value="SapC"/>
</dbReference>
<sequence length="249" mass="28013">MSEATGAPAGMPLFYKAPVPVAIERHKDWKVKQRRSFAYASGTNAIPVVLEEFPVLQGHYPLVFTNGDQPSVVALMGLRPQENLFLEEDGTWKRGKPIPAYVRRYPFILMETPDRERLILCMEEDTAVVGPDGEFALFDGDQPGAAGQDALNFCGTFNQSAFQTQAFCQELKSRGLLTEQRADMVTPENKRISLSGFCVVDEKKFNELPDEVFIEWRKRNWIGLVYAHLMSLGHWNELVEATARRTAAA</sequence>
<name>A0ABW2KTP5_9PROT</name>
<evidence type="ECO:0000313" key="2">
    <source>
        <dbReference type="Proteomes" id="UP001596456"/>
    </source>
</evidence>
<dbReference type="EMBL" id="JBHTCM010000010">
    <property type="protein sequence ID" value="MFC7333267.1"/>
    <property type="molecule type" value="Genomic_DNA"/>
</dbReference>
<reference evidence="2" key="1">
    <citation type="journal article" date="2019" name="Int. J. Syst. Evol. Microbiol.">
        <title>The Global Catalogue of Microorganisms (GCM) 10K type strain sequencing project: providing services to taxonomists for standard genome sequencing and annotation.</title>
        <authorList>
            <consortium name="The Broad Institute Genomics Platform"/>
            <consortium name="The Broad Institute Genome Sequencing Center for Infectious Disease"/>
            <person name="Wu L."/>
            <person name="Ma J."/>
        </authorList>
    </citation>
    <scope>NUCLEOTIDE SEQUENCE [LARGE SCALE GENOMIC DNA]</scope>
    <source>
        <strain evidence="2">CGMCC 1.16275</strain>
    </source>
</reference>
<evidence type="ECO:0000313" key="1">
    <source>
        <dbReference type="EMBL" id="MFC7333267.1"/>
    </source>
</evidence>